<dbReference type="AlphaFoldDB" id="A0A841D406"/>
<keyword evidence="2" id="KW-0812">Transmembrane</keyword>
<feature type="transmembrane region" description="Helical" evidence="2">
    <location>
        <begin position="213"/>
        <end position="238"/>
    </location>
</feature>
<organism evidence="3 4">
    <name type="scientific">Planomonospora venezuelensis</name>
    <dbReference type="NCBI Taxonomy" id="1999"/>
    <lineage>
        <taxon>Bacteria</taxon>
        <taxon>Bacillati</taxon>
        <taxon>Actinomycetota</taxon>
        <taxon>Actinomycetes</taxon>
        <taxon>Streptosporangiales</taxon>
        <taxon>Streptosporangiaceae</taxon>
        <taxon>Planomonospora</taxon>
    </lineage>
</organism>
<feature type="coiled-coil region" evidence="1">
    <location>
        <begin position="590"/>
        <end position="617"/>
    </location>
</feature>
<feature type="transmembrane region" description="Helical" evidence="2">
    <location>
        <begin position="120"/>
        <end position="138"/>
    </location>
</feature>
<feature type="transmembrane region" description="Helical" evidence="2">
    <location>
        <begin position="12"/>
        <end position="35"/>
    </location>
</feature>
<proteinExistence type="predicted"/>
<feature type="transmembrane region" description="Helical" evidence="2">
    <location>
        <begin position="180"/>
        <end position="201"/>
    </location>
</feature>
<feature type="transmembrane region" description="Helical" evidence="2">
    <location>
        <begin position="433"/>
        <end position="455"/>
    </location>
</feature>
<feature type="transmembrane region" description="Helical" evidence="2">
    <location>
        <begin position="467"/>
        <end position="486"/>
    </location>
</feature>
<feature type="transmembrane region" description="Helical" evidence="2">
    <location>
        <begin position="55"/>
        <end position="75"/>
    </location>
</feature>
<evidence type="ECO:0000313" key="3">
    <source>
        <dbReference type="EMBL" id="MBB5963234.1"/>
    </source>
</evidence>
<evidence type="ECO:0000256" key="1">
    <source>
        <dbReference type="SAM" id="Coils"/>
    </source>
</evidence>
<feature type="transmembrane region" description="Helical" evidence="2">
    <location>
        <begin position="244"/>
        <end position="264"/>
    </location>
</feature>
<reference evidence="3 4" key="1">
    <citation type="submission" date="2020-08" db="EMBL/GenBank/DDBJ databases">
        <title>Genomic Encyclopedia of Type Strains, Phase III (KMG-III): the genomes of soil and plant-associated and newly described type strains.</title>
        <authorList>
            <person name="Whitman W."/>
        </authorList>
    </citation>
    <scope>NUCLEOTIDE SEQUENCE [LARGE SCALE GENOMIC DNA]</scope>
    <source>
        <strain evidence="3 4">CECT 3303</strain>
    </source>
</reference>
<keyword evidence="2" id="KW-1133">Transmembrane helix</keyword>
<comment type="caution">
    <text evidence="3">The sequence shown here is derived from an EMBL/GenBank/DDBJ whole genome shotgun (WGS) entry which is preliminary data.</text>
</comment>
<keyword evidence="1" id="KW-0175">Coiled coil</keyword>
<keyword evidence="2" id="KW-0472">Membrane</keyword>
<dbReference type="EMBL" id="JACHJJ010000006">
    <property type="protein sequence ID" value="MBB5963234.1"/>
    <property type="molecule type" value="Genomic_DNA"/>
</dbReference>
<keyword evidence="4" id="KW-1185">Reference proteome</keyword>
<evidence type="ECO:0000313" key="4">
    <source>
        <dbReference type="Proteomes" id="UP000562352"/>
    </source>
</evidence>
<protein>
    <submittedName>
        <fullName evidence="3">Uncharacterized protein</fullName>
    </submittedName>
</protein>
<feature type="transmembrane region" description="Helical" evidence="2">
    <location>
        <begin position="96"/>
        <end position="114"/>
    </location>
</feature>
<gene>
    <name evidence="3" type="ORF">FHS22_002508</name>
</gene>
<accession>A0A841D406</accession>
<dbReference type="Proteomes" id="UP000562352">
    <property type="component" value="Unassembled WGS sequence"/>
</dbReference>
<name>A0A841D406_PLAVE</name>
<dbReference type="RefSeq" id="WP_184941203.1">
    <property type="nucleotide sequence ID" value="NZ_BAAAWZ010000001.1"/>
</dbReference>
<evidence type="ECO:0000256" key="2">
    <source>
        <dbReference type="SAM" id="Phobius"/>
    </source>
</evidence>
<sequence>MRLVHRYRFGPIAAFVAAGYVLTLIVAAVIAPAGGDGFLRRLVFPAGWSTPDDDLTGWAVLPLALAGGVQGWALWQILRGWAAGERPPSERRVRRLRGLLYADLLLGLTLSHPFDLLDMWWVDILWSLGQLAIVVLFHRVLADASRMLRLTALAAGTLTTVAWQGRVVCGEFGFDAAERIFDLVSLDGLTWGLWMVTLLVAQAGDGRWDRSTVWIGATGLAMSLLVMPVVSSVILSSFSFSGNGLAPALLSGLYLVSNLLMPVWTARSAHDLAGTPAGAVPRPERPAPLRAPLGPWPLPVAAVLLPLLPAAVNLAHGVPFWLGPQETVVEHLSGPLPRLWLCADLLAGAGGLGVLALAAVVRRTRGRVRTAAGVLLLAAAAGAAMVLTTPAAPAVPDPTGSGGPSVSNVIFGSGGPEMYPDWVFAPGEQGTEAFLGISPLWHSAAFTFSALILLFRYGRRPARRSPYRTALAAAVPVLALGLLPAADHARGPLTSKEECERLRSTSGPYGQYVEPPPLGPELAFVCDVRASEALPGTQDEPDPALVAYGRRLCGVYTRGEAGELARVRAAGGVDVRGLTYVIDEICPSADEVVRAEQEEEERELQAWEAEQRRMCDEAPRHRPRIRPASATVVGEPVWTDYGVLEAYEEASDNDPFEDGLLDLAQENELTAALPGHLMVLVHSDAVTCVTTETYTRRPPVETKGWQHVVEVGYRSPGGEIVLGDPMGGSTLPDLALRGRSGDYRIRVHYAWLPWKGEKYGAQRLLIMAYPGRGDDVVVHRERTRP</sequence>
<feature type="transmembrane region" description="Helical" evidence="2">
    <location>
        <begin position="373"/>
        <end position="392"/>
    </location>
</feature>
<feature type="transmembrane region" description="Helical" evidence="2">
    <location>
        <begin position="338"/>
        <end position="361"/>
    </location>
</feature>